<dbReference type="EMBL" id="LR796578">
    <property type="protein sequence ID" value="CAB4152715.1"/>
    <property type="molecule type" value="Genomic_DNA"/>
</dbReference>
<evidence type="ECO:0000313" key="1">
    <source>
        <dbReference type="EMBL" id="CAB4152715.1"/>
    </source>
</evidence>
<organism evidence="1">
    <name type="scientific">uncultured Caudovirales phage</name>
    <dbReference type="NCBI Taxonomy" id="2100421"/>
    <lineage>
        <taxon>Viruses</taxon>
        <taxon>Duplodnaviria</taxon>
        <taxon>Heunggongvirae</taxon>
        <taxon>Uroviricota</taxon>
        <taxon>Caudoviricetes</taxon>
        <taxon>Peduoviridae</taxon>
        <taxon>Maltschvirus</taxon>
        <taxon>Maltschvirus maltsch</taxon>
    </lineage>
</organism>
<protein>
    <submittedName>
        <fullName evidence="1">Uncharacterized protein</fullName>
    </submittedName>
</protein>
<reference evidence="1" key="1">
    <citation type="submission" date="2020-04" db="EMBL/GenBank/DDBJ databases">
        <authorList>
            <person name="Chiriac C."/>
            <person name="Salcher M."/>
            <person name="Ghai R."/>
            <person name="Kavagutti S V."/>
        </authorList>
    </citation>
    <scope>NUCLEOTIDE SEQUENCE</scope>
</reference>
<sequence length="206" mass="23106">MITSINQLSAELKAIQDSHYQLNSYYFGEFNLALQNRELEYPLLVCDYNNGSINISNTSLQLFIIVADKVYKDNSNLIETKSDTLQICRDIFNIMKKSQRWQVLGRVTQGNVTSFVERGKDEVAGHVMNVTIELRDTNGICELPLNGYDFGGTGIVGCDPVLIVNSNGTFSVSAPSGSTYELEDMIFEVYVNTQYKEDVTLITLDN</sequence>
<name>A0A6J5MZL1_9CAUD</name>
<gene>
    <name evidence="1" type="ORF">UFOVP603_22</name>
</gene>
<accession>A0A6J5MZL1</accession>
<proteinExistence type="predicted"/>